<dbReference type="InterPro" id="IPR000871">
    <property type="entry name" value="Beta-lactam_class-A"/>
</dbReference>
<name>K9WKG2_9CYAN</name>
<accession>K9WKG2</accession>
<dbReference type="GO" id="GO:0008800">
    <property type="term" value="F:beta-lactamase activity"/>
    <property type="evidence" value="ECO:0007669"/>
    <property type="project" value="InterPro"/>
</dbReference>
<dbReference type="eggNOG" id="COG2367">
    <property type="taxonomic scope" value="Bacteria"/>
</dbReference>
<evidence type="ECO:0000313" key="2">
    <source>
        <dbReference type="EMBL" id="AFZ20301.1"/>
    </source>
</evidence>
<dbReference type="HOGENOM" id="CLU_042385_0_0_3"/>
<sequence>MRSLIRFFISIFLIAILVIVCTKGIPIVQAAELRLAQVQPSTQPMTPKAAIERLFTSKQIQTDWFTPSFLSQIPVSPQQVIESLKTALGAYQGVQEIGEDYLIIFDRGSVPTKIVLDASGRITGLLFEAPRAKLSSLNEAIAQFKTLPGKVSLLVLEDNKERAALNATTSLAVGSAFKLAVLEALKGQIASGKRSWSDVVELQPNWKSLPSGILQNWPDGSRLTVETLAALMISQSDNTATDSLIYWVGKEAIEAVTSRNRPFLTTRELFLLKTDQNEALLQRYRAGDEAQRRTVLNEVNQLPPPELTAIGSSPKALDVEWFFTAQELCSLIEKVADLPLMSINPGVARAKDWQRLAFKGGSEPGVLNLTTWLLGKTGKRYCVAATWNNDESLDEVRFMSLYNGLLETLK</sequence>
<dbReference type="Gene3D" id="3.40.710.10">
    <property type="entry name" value="DD-peptidase/beta-lactamase superfamily"/>
    <property type="match status" value="1"/>
</dbReference>
<gene>
    <name evidence="2" type="ORF">Mic7113_4621</name>
</gene>
<dbReference type="GO" id="GO:0046677">
    <property type="term" value="P:response to antibiotic"/>
    <property type="evidence" value="ECO:0007669"/>
    <property type="project" value="InterPro"/>
</dbReference>
<evidence type="ECO:0000259" key="1">
    <source>
        <dbReference type="Pfam" id="PF13354"/>
    </source>
</evidence>
<dbReference type="Pfam" id="PF13354">
    <property type="entry name" value="Beta-lactamase2"/>
    <property type="match status" value="1"/>
</dbReference>
<dbReference type="InterPro" id="IPR012338">
    <property type="entry name" value="Beta-lactam/transpept-like"/>
</dbReference>
<dbReference type="GO" id="GO:0030655">
    <property type="term" value="P:beta-lactam antibiotic catabolic process"/>
    <property type="evidence" value="ECO:0007669"/>
    <property type="project" value="InterPro"/>
</dbReference>
<dbReference type="OrthoDB" id="9775096at2"/>
<feature type="domain" description="Beta-lactamase class A catalytic" evidence="1">
    <location>
        <begin position="158"/>
        <end position="259"/>
    </location>
</feature>
<dbReference type="PANTHER" id="PTHR35333">
    <property type="entry name" value="BETA-LACTAMASE"/>
    <property type="match status" value="1"/>
</dbReference>
<evidence type="ECO:0000313" key="3">
    <source>
        <dbReference type="Proteomes" id="UP000010471"/>
    </source>
</evidence>
<dbReference type="AlphaFoldDB" id="K9WKG2"/>
<keyword evidence="3" id="KW-1185">Reference proteome</keyword>
<organism evidence="2 3">
    <name type="scientific">Allocoleopsis franciscana PCC 7113</name>
    <dbReference type="NCBI Taxonomy" id="1173027"/>
    <lineage>
        <taxon>Bacteria</taxon>
        <taxon>Bacillati</taxon>
        <taxon>Cyanobacteriota</taxon>
        <taxon>Cyanophyceae</taxon>
        <taxon>Coleofasciculales</taxon>
        <taxon>Coleofasciculaceae</taxon>
        <taxon>Allocoleopsis</taxon>
        <taxon>Allocoleopsis franciscana</taxon>
    </lineage>
</organism>
<dbReference type="PANTHER" id="PTHR35333:SF5">
    <property type="entry name" value="CONSERVED LIPOPROTEIN LPQF-RELATED"/>
    <property type="match status" value="1"/>
</dbReference>
<proteinExistence type="predicted"/>
<protein>
    <recommendedName>
        <fullName evidence="1">Beta-lactamase class A catalytic domain-containing protein</fullName>
    </recommendedName>
</protein>
<dbReference type="PATRIC" id="fig|1173027.3.peg.5112"/>
<dbReference type="SUPFAM" id="SSF56601">
    <property type="entry name" value="beta-lactamase/transpeptidase-like"/>
    <property type="match status" value="1"/>
</dbReference>
<dbReference type="InterPro" id="IPR045155">
    <property type="entry name" value="Beta-lactam_cat"/>
</dbReference>
<dbReference type="STRING" id="1173027.Mic7113_4621"/>
<dbReference type="Proteomes" id="UP000010471">
    <property type="component" value="Chromosome"/>
</dbReference>
<reference evidence="2 3" key="1">
    <citation type="submission" date="2012-06" db="EMBL/GenBank/DDBJ databases">
        <title>Finished chromosome of genome of Microcoleus sp. PCC 7113.</title>
        <authorList>
            <consortium name="US DOE Joint Genome Institute"/>
            <person name="Gugger M."/>
            <person name="Coursin T."/>
            <person name="Rippka R."/>
            <person name="Tandeau De Marsac N."/>
            <person name="Huntemann M."/>
            <person name="Wei C.-L."/>
            <person name="Han J."/>
            <person name="Detter J.C."/>
            <person name="Han C."/>
            <person name="Tapia R."/>
            <person name="Chen A."/>
            <person name="Kyrpides N."/>
            <person name="Mavromatis K."/>
            <person name="Markowitz V."/>
            <person name="Szeto E."/>
            <person name="Ivanova N."/>
            <person name="Pagani I."/>
            <person name="Pati A."/>
            <person name="Goodwin L."/>
            <person name="Nordberg H.P."/>
            <person name="Cantor M.N."/>
            <person name="Hua S.X."/>
            <person name="Woyke T."/>
            <person name="Kerfeld C.A."/>
        </authorList>
    </citation>
    <scope>NUCLEOTIDE SEQUENCE [LARGE SCALE GENOMIC DNA]</scope>
    <source>
        <strain evidence="2 3">PCC 7113</strain>
    </source>
</reference>
<dbReference type="EMBL" id="CP003630">
    <property type="protein sequence ID" value="AFZ20301.1"/>
    <property type="molecule type" value="Genomic_DNA"/>
</dbReference>
<dbReference type="KEGG" id="mic:Mic7113_4621"/>